<comment type="similarity">
    <text evidence="1">Belongs to the GST superfamily.</text>
</comment>
<dbReference type="Pfam" id="PF02798">
    <property type="entry name" value="GST_N"/>
    <property type="match status" value="1"/>
</dbReference>
<dbReference type="Pfam" id="PF13410">
    <property type="entry name" value="GST_C_2"/>
    <property type="match status" value="1"/>
</dbReference>
<dbReference type="GO" id="GO:0016740">
    <property type="term" value="F:transferase activity"/>
    <property type="evidence" value="ECO:0007669"/>
    <property type="project" value="UniProtKB-KW"/>
</dbReference>
<dbReference type="PATRIC" id="fig|43658.5.peg.1283"/>
<dbReference type="SFLD" id="SFLDG00358">
    <property type="entry name" value="Main_(cytGST)"/>
    <property type="match status" value="1"/>
</dbReference>
<dbReference type="Gene3D" id="3.40.30.10">
    <property type="entry name" value="Glutaredoxin"/>
    <property type="match status" value="1"/>
</dbReference>
<dbReference type="OrthoDB" id="9797500at2"/>
<keyword evidence="2 5" id="KW-0808">Transferase</keyword>
<dbReference type="RefSeq" id="WP_046004070.1">
    <property type="nucleotide sequence ID" value="NZ_JXYA01000010.1"/>
</dbReference>
<dbReference type="InterPro" id="IPR010987">
    <property type="entry name" value="Glutathione-S-Trfase_C-like"/>
</dbReference>
<comment type="caution">
    <text evidence="5">The sequence shown here is derived from an EMBL/GenBank/DDBJ whole genome shotgun (WGS) entry which is preliminary data.</text>
</comment>
<organism evidence="5 6">
    <name type="scientific">Pseudoalteromonas rubra</name>
    <dbReference type="NCBI Taxonomy" id="43658"/>
    <lineage>
        <taxon>Bacteria</taxon>
        <taxon>Pseudomonadati</taxon>
        <taxon>Pseudomonadota</taxon>
        <taxon>Gammaproteobacteria</taxon>
        <taxon>Alteromonadales</taxon>
        <taxon>Pseudoalteromonadaceae</taxon>
        <taxon>Pseudoalteromonas</taxon>
    </lineage>
</organism>
<dbReference type="InterPro" id="IPR036249">
    <property type="entry name" value="Thioredoxin-like_sf"/>
</dbReference>
<accession>A0A0F4QXY9</accession>
<protein>
    <submittedName>
        <fullName evidence="5">Glutathione S-transferase</fullName>
    </submittedName>
</protein>
<keyword evidence="6" id="KW-1185">Reference proteome</keyword>
<feature type="domain" description="GST N-terminal" evidence="3">
    <location>
        <begin position="1"/>
        <end position="80"/>
    </location>
</feature>
<dbReference type="SFLD" id="SFLDS00019">
    <property type="entry name" value="Glutathione_Transferase_(cytos"/>
    <property type="match status" value="1"/>
</dbReference>
<evidence type="ECO:0000259" key="3">
    <source>
        <dbReference type="PROSITE" id="PS50404"/>
    </source>
</evidence>
<dbReference type="PANTHER" id="PTHR44051:SF19">
    <property type="entry name" value="DISULFIDE-BOND OXIDOREDUCTASE YFCG"/>
    <property type="match status" value="1"/>
</dbReference>
<evidence type="ECO:0000313" key="6">
    <source>
        <dbReference type="Proteomes" id="UP000033452"/>
    </source>
</evidence>
<evidence type="ECO:0000256" key="2">
    <source>
        <dbReference type="ARBA" id="ARBA00022679"/>
    </source>
</evidence>
<dbReference type="FunFam" id="3.40.30.10:FF:000039">
    <property type="entry name" value="Glutathione S-transferase domain"/>
    <property type="match status" value="1"/>
</dbReference>
<dbReference type="InterPro" id="IPR004045">
    <property type="entry name" value="Glutathione_S-Trfase_N"/>
</dbReference>
<proteinExistence type="inferred from homology"/>
<dbReference type="SUPFAM" id="SSF52833">
    <property type="entry name" value="Thioredoxin-like"/>
    <property type="match status" value="1"/>
</dbReference>
<gene>
    <name evidence="5" type="ORF">TW77_06120</name>
</gene>
<name>A0A0F4QXY9_9GAMM</name>
<dbReference type="SUPFAM" id="SSF47616">
    <property type="entry name" value="GST C-terminal domain-like"/>
    <property type="match status" value="1"/>
</dbReference>
<dbReference type="PROSITE" id="PS50405">
    <property type="entry name" value="GST_CTER"/>
    <property type="match status" value="1"/>
</dbReference>
<dbReference type="PROSITE" id="PS50404">
    <property type="entry name" value="GST_NTER"/>
    <property type="match status" value="1"/>
</dbReference>
<dbReference type="PANTHER" id="PTHR44051">
    <property type="entry name" value="GLUTATHIONE S-TRANSFERASE-RELATED"/>
    <property type="match status" value="1"/>
</dbReference>
<dbReference type="Gene3D" id="1.20.1050.10">
    <property type="match status" value="1"/>
</dbReference>
<dbReference type="AlphaFoldDB" id="A0A0F4QXY9"/>
<evidence type="ECO:0000259" key="4">
    <source>
        <dbReference type="PROSITE" id="PS50405"/>
    </source>
</evidence>
<reference evidence="5 6" key="1">
    <citation type="journal article" date="2015" name="BMC Genomics">
        <title>Genome mining reveals unlocked bioactive potential of marine Gram-negative bacteria.</title>
        <authorList>
            <person name="Machado H."/>
            <person name="Sonnenschein E.C."/>
            <person name="Melchiorsen J."/>
            <person name="Gram L."/>
        </authorList>
    </citation>
    <scope>NUCLEOTIDE SEQUENCE [LARGE SCALE GENOMIC DNA]</scope>
    <source>
        <strain evidence="5 6">S2471</strain>
    </source>
</reference>
<feature type="domain" description="GST C-terminal" evidence="4">
    <location>
        <begin position="85"/>
        <end position="213"/>
    </location>
</feature>
<evidence type="ECO:0000256" key="1">
    <source>
        <dbReference type="ARBA" id="ARBA00007409"/>
    </source>
</evidence>
<dbReference type="EMBL" id="JXYA01000010">
    <property type="protein sequence ID" value="KJZ11447.1"/>
    <property type="molecule type" value="Genomic_DNA"/>
</dbReference>
<sequence>MKLYGRTTSFNVQKALWLLEELKVNYTHVELGGRFGGLGDPAFTQFNPMKKVPVLVDQDKAVWESHAILRYLAASYGDEQWYPACPYQRSLYERWMDWSQCVFQPAFMASFWGYYRMPAEKRDMVAVQQALDTCTGCINSLEAQLKGTEYLAGNTLSLADITVGAVLYRLTSQGLTVELPQRVGLWYEKLKQRPGYQRWIMSDFSELKARESY</sequence>
<dbReference type="Proteomes" id="UP000033452">
    <property type="component" value="Unassembled WGS sequence"/>
</dbReference>
<evidence type="ECO:0000313" key="5">
    <source>
        <dbReference type="EMBL" id="KJZ11447.1"/>
    </source>
</evidence>
<dbReference type="SFLD" id="SFLDG01150">
    <property type="entry name" value="Main.1:_Beta-like"/>
    <property type="match status" value="1"/>
</dbReference>
<dbReference type="InterPro" id="IPR040079">
    <property type="entry name" value="Glutathione_S-Trfase"/>
</dbReference>
<dbReference type="InterPro" id="IPR036282">
    <property type="entry name" value="Glutathione-S-Trfase_C_sf"/>
</dbReference>
<dbReference type="CDD" id="cd03047">
    <property type="entry name" value="GST_N_2"/>
    <property type="match status" value="1"/>
</dbReference>